<evidence type="ECO:0000313" key="1">
    <source>
        <dbReference type="EMBL" id="MEL0658105.1"/>
    </source>
</evidence>
<evidence type="ECO:0008006" key="3">
    <source>
        <dbReference type="Google" id="ProtNLM"/>
    </source>
</evidence>
<comment type="caution">
    <text evidence="1">The sequence shown here is derived from an EMBL/GenBank/DDBJ whole genome shotgun (WGS) entry which is preliminary data.</text>
</comment>
<reference evidence="1 2" key="1">
    <citation type="submission" date="2024-02" db="EMBL/GenBank/DDBJ databases">
        <title>Bacteria isolated from the canopy kelp, Nereocystis luetkeana.</title>
        <authorList>
            <person name="Pfister C.A."/>
            <person name="Younker I.T."/>
            <person name="Light S.H."/>
        </authorList>
    </citation>
    <scope>NUCLEOTIDE SEQUENCE [LARGE SCALE GENOMIC DNA]</scope>
    <source>
        <strain evidence="1 2">TI.2.07</strain>
    </source>
</reference>
<dbReference type="Proteomes" id="UP001366060">
    <property type="component" value="Unassembled WGS sequence"/>
</dbReference>
<keyword evidence="2" id="KW-1185">Reference proteome</keyword>
<gene>
    <name evidence="1" type="ORF">V6255_03035</name>
</gene>
<evidence type="ECO:0000313" key="2">
    <source>
        <dbReference type="Proteomes" id="UP001366060"/>
    </source>
</evidence>
<name>A0ABU9H8G8_9GAMM</name>
<dbReference type="EMBL" id="JBAKBA010000004">
    <property type="protein sequence ID" value="MEL0658105.1"/>
    <property type="molecule type" value="Genomic_DNA"/>
</dbReference>
<dbReference type="RefSeq" id="WP_341626821.1">
    <property type="nucleotide sequence ID" value="NZ_JBAKBA010000004.1"/>
</dbReference>
<sequence length="110" mass="12409">MKKLIILLLILTIQITFMQKVMASVALSKGETQSASYCKMMMDSGHCNTEMMSMNDCQNDCDLMSVVSVTHFIENNQILSLAYSQFNYPSFNISPLHSQPSSLFRPPLFS</sequence>
<proteinExistence type="predicted"/>
<protein>
    <recommendedName>
        <fullName evidence="3">Transmembrane protein</fullName>
    </recommendedName>
</protein>
<organism evidence="1 2">
    <name type="scientific">Psychromonas arctica</name>
    <dbReference type="NCBI Taxonomy" id="168275"/>
    <lineage>
        <taxon>Bacteria</taxon>
        <taxon>Pseudomonadati</taxon>
        <taxon>Pseudomonadota</taxon>
        <taxon>Gammaproteobacteria</taxon>
        <taxon>Alteromonadales</taxon>
        <taxon>Psychromonadaceae</taxon>
        <taxon>Psychromonas</taxon>
    </lineage>
</organism>
<accession>A0ABU9H8G8</accession>